<accession>A0AAD7E6K1</accession>
<evidence type="ECO:0000313" key="3">
    <source>
        <dbReference type="Proteomes" id="UP001218218"/>
    </source>
</evidence>
<keyword evidence="1" id="KW-0472">Membrane</keyword>
<comment type="caution">
    <text evidence="2">The sequence shown here is derived from an EMBL/GenBank/DDBJ whole genome shotgun (WGS) entry which is preliminary data.</text>
</comment>
<dbReference type="EMBL" id="JARIHO010000157">
    <property type="protein sequence ID" value="KAJ7300671.1"/>
    <property type="molecule type" value="Genomic_DNA"/>
</dbReference>
<feature type="transmembrane region" description="Helical" evidence="1">
    <location>
        <begin position="143"/>
        <end position="163"/>
    </location>
</feature>
<name>A0AAD7E6K1_9AGAR</name>
<protein>
    <submittedName>
        <fullName evidence="2">Uncharacterized protein</fullName>
    </submittedName>
</protein>
<organism evidence="2 3">
    <name type="scientific">Mycena albidolilacea</name>
    <dbReference type="NCBI Taxonomy" id="1033008"/>
    <lineage>
        <taxon>Eukaryota</taxon>
        <taxon>Fungi</taxon>
        <taxon>Dikarya</taxon>
        <taxon>Basidiomycota</taxon>
        <taxon>Agaricomycotina</taxon>
        <taxon>Agaricomycetes</taxon>
        <taxon>Agaricomycetidae</taxon>
        <taxon>Agaricales</taxon>
        <taxon>Marasmiineae</taxon>
        <taxon>Mycenaceae</taxon>
        <taxon>Mycena</taxon>
    </lineage>
</organism>
<dbReference type="AlphaFoldDB" id="A0AAD7E6K1"/>
<keyword evidence="1" id="KW-0812">Transmembrane</keyword>
<keyword evidence="1" id="KW-1133">Transmembrane helix</keyword>
<proteinExistence type="predicted"/>
<gene>
    <name evidence="2" type="ORF">DFH08DRAFT_828263</name>
</gene>
<feature type="transmembrane region" description="Helical" evidence="1">
    <location>
        <begin position="179"/>
        <end position="196"/>
    </location>
</feature>
<dbReference type="Proteomes" id="UP001218218">
    <property type="component" value="Unassembled WGS sequence"/>
</dbReference>
<evidence type="ECO:0000256" key="1">
    <source>
        <dbReference type="SAM" id="Phobius"/>
    </source>
</evidence>
<sequence length="217" mass="23723">MPTLRTKPMGHSISDTVGKAYLYSRTKAAILRIPTVASTNPLIVDILASNIELAHIPSRIKKLPYLAMEEKFTSAGVTINDCVVAVGNCRFLFSAHYSPAAPINGALKELTPGFDWRGEIIIVALGKVKPYISRMKASQVSHALNSTMIWLGFGSFALLSLIYSADLHVYRVEVDSEEFPVVLATGSLLIWTVSASNSNTIGSARRWIWGDHPYCLA</sequence>
<reference evidence="2" key="1">
    <citation type="submission" date="2023-03" db="EMBL/GenBank/DDBJ databases">
        <title>Massive genome expansion in bonnet fungi (Mycena s.s.) driven by repeated elements and novel gene families across ecological guilds.</title>
        <authorList>
            <consortium name="Lawrence Berkeley National Laboratory"/>
            <person name="Harder C.B."/>
            <person name="Miyauchi S."/>
            <person name="Viragh M."/>
            <person name="Kuo A."/>
            <person name="Thoen E."/>
            <person name="Andreopoulos B."/>
            <person name="Lu D."/>
            <person name="Skrede I."/>
            <person name="Drula E."/>
            <person name="Henrissat B."/>
            <person name="Morin E."/>
            <person name="Kohler A."/>
            <person name="Barry K."/>
            <person name="LaButti K."/>
            <person name="Morin E."/>
            <person name="Salamov A."/>
            <person name="Lipzen A."/>
            <person name="Mereny Z."/>
            <person name="Hegedus B."/>
            <person name="Baldrian P."/>
            <person name="Stursova M."/>
            <person name="Weitz H."/>
            <person name="Taylor A."/>
            <person name="Grigoriev I.V."/>
            <person name="Nagy L.G."/>
            <person name="Martin F."/>
            <person name="Kauserud H."/>
        </authorList>
    </citation>
    <scope>NUCLEOTIDE SEQUENCE</scope>
    <source>
        <strain evidence="2">CBHHK002</strain>
    </source>
</reference>
<keyword evidence="3" id="KW-1185">Reference proteome</keyword>
<evidence type="ECO:0000313" key="2">
    <source>
        <dbReference type="EMBL" id="KAJ7300671.1"/>
    </source>
</evidence>